<comment type="caution">
    <text evidence="5">The sequence shown here is derived from an EMBL/GenBank/DDBJ whole genome shotgun (WGS) entry which is preliminary data.</text>
</comment>
<keyword evidence="2" id="KW-0560">Oxidoreductase</keyword>
<comment type="similarity">
    <text evidence="1 3">Belongs to the short-chain dehydrogenases/reductases (SDR) family.</text>
</comment>
<gene>
    <name evidence="5" type="ORF">G3574_26245</name>
</gene>
<keyword evidence="6" id="KW-1185">Reference proteome</keyword>
<dbReference type="SUPFAM" id="SSF51735">
    <property type="entry name" value="NAD(P)-binding Rossmann-fold domains"/>
    <property type="match status" value="1"/>
</dbReference>
<dbReference type="Gene3D" id="3.40.50.720">
    <property type="entry name" value="NAD(P)-binding Rossmann-like Domain"/>
    <property type="match status" value="1"/>
</dbReference>
<dbReference type="InterPro" id="IPR020904">
    <property type="entry name" value="Sc_DH/Rdtase_CS"/>
</dbReference>
<dbReference type="NCBIfam" id="NF005495">
    <property type="entry name" value="PRK07109.1"/>
    <property type="match status" value="1"/>
</dbReference>
<evidence type="ECO:0000256" key="2">
    <source>
        <dbReference type="ARBA" id="ARBA00023002"/>
    </source>
</evidence>
<dbReference type="Pfam" id="PF00106">
    <property type="entry name" value="adh_short"/>
    <property type="match status" value="1"/>
</dbReference>
<sequence>MMKRRQREIVVITGASAGIGRAAAREFASHGATVALLARDQERLDAARAEVELLGGKALAIPLDMADAAQVEAAAARIEHEIGPIDIWVNNAMSTILAPVDKIDPADFRRVTDVTYHGVVWGTMAALKRMRPRNRGTIVQVGSALAYRSIPLQSPYCGAKHAIKGFTQSVRTELLHEKSRIHLAIVDMPGVNTPQFDWCRTTLDRHPKPMGAYYQPEVAARAVYWAAHSRRPEIYVGMPAAAAIIAEKFAPRLLDWYLARTGFRGQETGEAIDAPRPGNLWAPVPGPYAAHGAFDGGARRHSAQLWASMHRDWLLAGGLALGMALGLRSWRGQRAAGNGRSHATR</sequence>
<dbReference type="InterPro" id="IPR002347">
    <property type="entry name" value="SDR_fam"/>
</dbReference>
<proteinExistence type="inferred from homology"/>
<dbReference type="PANTHER" id="PTHR44196">
    <property type="entry name" value="DEHYDROGENASE/REDUCTASE SDR FAMILY MEMBER 7B"/>
    <property type="match status" value="1"/>
</dbReference>
<dbReference type="PROSITE" id="PS00061">
    <property type="entry name" value="ADH_SHORT"/>
    <property type="match status" value="1"/>
</dbReference>
<dbReference type="AlphaFoldDB" id="A0A6B3SUW0"/>
<dbReference type="InterPro" id="IPR057326">
    <property type="entry name" value="KR_dom"/>
</dbReference>
<evidence type="ECO:0000256" key="1">
    <source>
        <dbReference type="ARBA" id="ARBA00006484"/>
    </source>
</evidence>
<dbReference type="PRINTS" id="PR00081">
    <property type="entry name" value="GDHRDH"/>
</dbReference>
<evidence type="ECO:0000313" key="6">
    <source>
        <dbReference type="Proteomes" id="UP000482155"/>
    </source>
</evidence>
<dbReference type="PRINTS" id="PR00080">
    <property type="entry name" value="SDRFAMILY"/>
</dbReference>
<dbReference type="GO" id="GO:0016491">
    <property type="term" value="F:oxidoreductase activity"/>
    <property type="evidence" value="ECO:0007669"/>
    <property type="project" value="UniProtKB-KW"/>
</dbReference>
<feature type="domain" description="Ketoreductase" evidence="4">
    <location>
        <begin position="8"/>
        <end position="194"/>
    </location>
</feature>
<reference evidence="5 6" key="1">
    <citation type="submission" date="2020-02" db="EMBL/GenBank/DDBJ databases">
        <authorList>
            <person name="Kim M.K."/>
        </authorList>
    </citation>
    <scope>NUCLEOTIDE SEQUENCE [LARGE SCALE GENOMIC DNA]</scope>
    <source>
        <strain evidence="5 6">17J57-3</strain>
    </source>
</reference>
<dbReference type="EMBL" id="JAAIVB010000084">
    <property type="protein sequence ID" value="NEX64593.1"/>
    <property type="molecule type" value="Genomic_DNA"/>
</dbReference>
<dbReference type="InterPro" id="IPR036291">
    <property type="entry name" value="NAD(P)-bd_dom_sf"/>
</dbReference>
<dbReference type="SMART" id="SM00822">
    <property type="entry name" value="PKS_KR"/>
    <property type="match status" value="1"/>
</dbReference>
<evidence type="ECO:0000256" key="3">
    <source>
        <dbReference type="RuleBase" id="RU000363"/>
    </source>
</evidence>
<name>A0A6B3SUW0_9BURK</name>
<dbReference type="GO" id="GO:0016020">
    <property type="term" value="C:membrane"/>
    <property type="evidence" value="ECO:0007669"/>
    <property type="project" value="TreeGrafter"/>
</dbReference>
<protein>
    <submittedName>
        <fullName evidence="5">SDR family oxidoreductase</fullName>
    </submittedName>
</protein>
<evidence type="ECO:0000259" key="4">
    <source>
        <dbReference type="SMART" id="SM00822"/>
    </source>
</evidence>
<organism evidence="5 6">
    <name type="scientific">Noviherbaspirillum galbum</name>
    <dbReference type="NCBI Taxonomy" id="2709383"/>
    <lineage>
        <taxon>Bacteria</taxon>
        <taxon>Pseudomonadati</taxon>
        <taxon>Pseudomonadota</taxon>
        <taxon>Betaproteobacteria</taxon>
        <taxon>Burkholderiales</taxon>
        <taxon>Oxalobacteraceae</taxon>
        <taxon>Noviherbaspirillum</taxon>
    </lineage>
</organism>
<accession>A0A6B3SUW0</accession>
<evidence type="ECO:0000313" key="5">
    <source>
        <dbReference type="EMBL" id="NEX64593.1"/>
    </source>
</evidence>
<dbReference type="Proteomes" id="UP000482155">
    <property type="component" value="Unassembled WGS sequence"/>
</dbReference>
<dbReference type="PANTHER" id="PTHR44196:SF1">
    <property type="entry name" value="DEHYDROGENASE_REDUCTASE SDR FAMILY MEMBER 7B"/>
    <property type="match status" value="1"/>
</dbReference>